<dbReference type="EMBL" id="CP019893">
    <property type="protein sequence ID" value="ARS91671.1"/>
    <property type="molecule type" value="Genomic_DNA"/>
</dbReference>
<name>A0A2Z2HWS6_9EURY</name>
<evidence type="ECO:0000313" key="3">
    <source>
        <dbReference type="Proteomes" id="UP000250088"/>
    </source>
</evidence>
<feature type="compositionally biased region" description="Acidic residues" evidence="1">
    <location>
        <begin position="1"/>
        <end position="12"/>
    </location>
</feature>
<evidence type="ECO:0000313" key="2">
    <source>
        <dbReference type="EMBL" id="ARS91671.1"/>
    </source>
</evidence>
<dbReference type="Proteomes" id="UP000250088">
    <property type="component" value="Chromosome"/>
</dbReference>
<feature type="region of interest" description="Disordered" evidence="1">
    <location>
        <begin position="1"/>
        <end position="25"/>
    </location>
</feature>
<proteinExistence type="predicted"/>
<dbReference type="Pfam" id="PF20126">
    <property type="entry name" value="TumE"/>
    <property type="match status" value="1"/>
</dbReference>
<organism evidence="2 3">
    <name type="scientific">Natrarchaeobaculum aegyptiacum</name>
    <dbReference type="NCBI Taxonomy" id="745377"/>
    <lineage>
        <taxon>Archaea</taxon>
        <taxon>Methanobacteriati</taxon>
        <taxon>Methanobacteriota</taxon>
        <taxon>Stenosarchaea group</taxon>
        <taxon>Halobacteria</taxon>
        <taxon>Halobacteriales</taxon>
        <taxon>Natrialbaceae</taxon>
        <taxon>Natrarchaeobaculum</taxon>
    </lineage>
</organism>
<accession>A0A2Z2HWS6</accession>
<dbReference type="RefSeq" id="WP_161493143.1">
    <property type="nucleotide sequence ID" value="NZ_CP019893.1"/>
</dbReference>
<feature type="compositionally biased region" description="Low complexity" evidence="1">
    <location>
        <begin position="118"/>
        <end position="127"/>
    </location>
</feature>
<dbReference type="InterPro" id="IPR045397">
    <property type="entry name" value="TumE-like"/>
</dbReference>
<sequence>MGADDGGDDSEDHDPSSHRLRGPIDADALVTTRGVFDRMLPLSETNLDDPVDPTVLTVELTPGVAEDVTGRFDVQWTTADDYKYHYTEPDLDFRWGRHPHGRTYDVPGDAHSHPPPAASSDPSVVEPSQFRVHRPAIVTRGVITNWEAAVENGLEVLNEPE</sequence>
<reference evidence="3" key="1">
    <citation type="submission" date="2017-02" db="EMBL/GenBank/DDBJ databases">
        <title>Natronthermophilus aegyptiacus gen. nov.,sp. nov., an aerobic, extremely halophilic alkalithermophilic archaeon isolated from the athalassohaline Wadi An Natrun, Egypt.</title>
        <authorList>
            <person name="Zhao B."/>
        </authorList>
    </citation>
    <scope>NUCLEOTIDE SEQUENCE [LARGE SCALE GENOMIC DNA]</scope>
    <source>
        <strain evidence="3">JW/NM-HA 15</strain>
    </source>
</reference>
<dbReference type="KEGG" id="naj:B1756_04170"/>
<dbReference type="OrthoDB" id="259945at2157"/>
<dbReference type="AlphaFoldDB" id="A0A2Z2HWS6"/>
<protein>
    <submittedName>
        <fullName evidence="2">Uncharacterized protein</fullName>
    </submittedName>
</protein>
<gene>
    <name evidence="2" type="ORF">B1756_04170</name>
</gene>
<feature type="region of interest" description="Disordered" evidence="1">
    <location>
        <begin position="100"/>
        <end position="127"/>
    </location>
</feature>
<dbReference type="GeneID" id="43740505"/>
<evidence type="ECO:0000256" key="1">
    <source>
        <dbReference type="SAM" id="MobiDB-lite"/>
    </source>
</evidence>
<keyword evidence="3" id="KW-1185">Reference proteome</keyword>